<feature type="transmembrane region" description="Helical" evidence="13">
    <location>
        <begin position="27"/>
        <end position="47"/>
    </location>
</feature>
<comment type="caution">
    <text evidence="15">The sequence shown here is derived from an EMBL/GenBank/DDBJ whole genome shotgun (WGS) entry which is preliminary data.</text>
</comment>
<keyword evidence="6 13" id="KW-0812">Transmembrane</keyword>
<dbReference type="InterPro" id="IPR011102">
    <property type="entry name" value="Sig_transdc_His_kinase_HWE"/>
</dbReference>
<keyword evidence="10 13" id="KW-1133">Transmembrane helix</keyword>
<evidence type="ECO:0000256" key="3">
    <source>
        <dbReference type="ARBA" id="ARBA00012438"/>
    </source>
</evidence>
<dbReference type="GO" id="GO:0005524">
    <property type="term" value="F:ATP binding"/>
    <property type="evidence" value="ECO:0007669"/>
    <property type="project" value="UniProtKB-KW"/>
</dbReference>
<evidence type="ECO:0000256" key="7">
    <source>
        <dbReference type="ARBA" id="ARBA00022741"/>
    </source>
</evidence>
<keyword evidence="4" id="KW-0597">Phosphoprotein</keyword>
<evidence type="ECO:0000256" key="12">
    <source>
        <dbReference type="ARBA" id="ARBA00023136"/>
    </source>
</evidence>
<evidence type="ECO:0000256" key="11">
    <source>
        <dbReference type="ARBA" id="ARBA00023012"/>
    </source>
</evidence>
<dbReference type="InterPro" id="IPR038318">
    <property type="entry name" value="KdpD_sf"/>
</dbReference>
<dbReference type="AlphaFoldDB" id="A0A433XG10"/>
<dbReference type="SMART" id="SM00911">
    <property type="entry name" value="HWE_HK"/>
    <property type="match status" value="1"/>
</dbReference>
<name>A0A433XG10_9HYPH</name>
<organism evidence="15 16">
    <name type="scientific">Arsenicitalea aurantiaca</name>
    <dbReference type="NCBI Taxonomy" id="1783274"/>
    <lineage>
        <taxon>Bacteria</taxon>
        <taxon>Pseudomonadati</taxon>
        <taxon>Pseudomonadota</taxon>
        <taxon>Alphaproteobacteria</taxon>
        <taxon>Hyphomicrobiales</taxon>
        <taxon>Devosiaceae</taxon>
        <taxon>Arsenicitalea</taxon>
    </lineage>
</organism>
<dbReference type="EMBL" id="RZNJ01000002">
    <property type="protein sequence ID" value="RUT33041.1"/>
    <property type="molecule type" value="Genomic_DNA"/>
</dbReference>
<comment type="catalytic activity">
    <reaction evidence="1">
        <text>ATP + protein L-histidine = ADP + protein N-phospho-L-histidine.</text>
        <dbReference type="EC" id="2.7.13.3"/>
    </reaction>
</comment>
<dbReference type="Pfam" id="PF13493">
    <property type="entry name" value="DUF4118"/>
    <property type="match status" value="1"/>
</dbReference>
<keyword evidence="12 13" id="KW-0472">Membrane</keyword>
<sequence length="344" mass="37307">MRNSPRWLQRLPSVQAEHAPRSLARIVALYAAGFGLFVISLVVRFWADPYLPAGFPYLTFFPAVIATAFLFGVGPGAMVALLSGLASWYFFIAPANSFVLDLGAFLALSLYVFVVVVDIGLVHLMLRAYRAETAARGEMERVAELQQMMTNELDHRIKNIFATMNAIISLSQKHSETPADLADKLRERLNAMGRSTMLLRGLTDGDAATLGLVLNQALEPFGLVEAGRLETRGAPFEISGQAMVVLSLIFHELGTNSAKYGALSSPRGRIAVAWDSLVGDEGQPLLRIQWVERGGPKPEPNSHKGFGSALIPRVLATLGGSWDAVFADGGAEFEIRVAPERIGV</sequence>
<dbReference type="OrthoDB" id="341208at2"/>
<evidence type="ECO:0000256" key="1">
    <source>
        <dbReference type="ARBA" id="ARBA00000085"/>
    </source>
</evidence>
<evidence type="ECO:0000256" key="6">
    <source>
        <dbReference type="ARBA" id="ARBA00022692"/>
    </source>
</evidence>
<dbReference type="Pfam" id="PF07536">
    <property type="entry name" value="HWE_HK"/>
    <property type="match status" value="1"/>
</dbReference>
<accession>A0A433XG10</accession>
<keyword evidence="7" id="KW-0547">Nucleotide-binding</keyword>
<dbReference type="EC" id="2.7.13.3" evidence="3"/>
<evidence type="ECO:0000256" key="2">
    <source>
        <dbReference type="ARBA" id="ARBA00004141"/>
    </source>
</evidence>
<evidence type="ECO:0000256" key="5">
    <source>
        <dbReference type="ARBA" id="ARBA00022679"/>
    </source>
</evidence>
<dbReference type="GO" id="GO:0016020">
    <property type="term" value="C:membrane"/>
    <property type="evidence" value="ECO:0007669"/>
    <property type="project" value="UniProtKB-SubCell"/>
</dbReference>
<evidence type="ECO:0000256" key="10">
    <source>
        <dbReference type="ARBA" id="ARBA00022989"/>
    </source>
</evidence>
<evidence type="ECO:0000256" key="8">
    <source>
        <dbReference type="ARBA" id="ARBA00022777"/>
    </source>
</evidence>
<evidence type="ECO:0000313" key="15">
    <source>
        <dbReference type="EMBL" id="RUT33041.1"/>
    </source>
</evidence>
<evidence type="ECO:0000256" key="13">
    <source>
        <dbReference type="SAM" id="Phobius"/>
    </source>
</evidence>
<evidence type="ECO:0000313" key="16">
    <source>
        <dbReference type="Proteomes" id="UP000281547"/>
    </source>
</evidence>
<dbReference type="Proteomes" id="UP000281547">
    <property type="component" value="Unassembled WGS sequence"/>
</dbReference>
<evidence type="ECO:0000256" key="4">
    <source>
        <dbReference type="ARBA" id="ARBA00022553"/>
    </source>
</evidence>
<keyword evidence="9" id="KW-0067">ATP-binding</keyword>
<evidence type="ECO:0000256" key="9">
    <source>
        <dbReference type="ARBA" id="ARBA00022840"/>
    </source>
</evidence>
<dbReference type="GO" id="GO:0004673">
    <property type="term" value="F:protein histidine kinase activity"/>
    <property type="evidence" value="ECO:0007669"/>
    <property type="project" value="UniProtKB-EC"/>
</dbReference>
<reference evidence="15 16" key="1">
    <citation type="journal article" date="2016" name="Int. J. Syst. Evol. Microbiol.">
        <title>Arsenicitalea aurantiaca gen. nov., sp. nov., a new member of the family Hyphomicrobiaceae, isolated from high-arsenic sediment.</title>
        <authorList>
            <person name="Mu Y."/>
            <person name="Zhou L."/>
            <person name="Zeng X.C."/>
            <person name="Liu L."/>
            <person name="Pan Y."/>
            <person name="Chen X."/>
            <person name="Wang J."/>
            <person name="Li S."/>
            <person name="Li W.J."/>
            <person name="Wang Y."/>
        </authorList>
    </citation>
    <scope>NUCLEOTIDE SEQUENCE [LARGE SCALE GENOMIC DNA]</scope>
    <source>
        <strain evidence="15 16">42-50</strain>
    </source>
</reference>
<dbReference type="Gene3D" id="1.20.120.620">
    <property type="entry name" value="Backbone structure of the membrane domain of e. Coli histidine kinase receptor kdpd"/>
    <property type="match status" value="1"/>
</dbReference>
<keyword evidence="5" id="KW-0808">Transferase</keyword>
<feature type="domain" description="Signal transduction histidine kinase HWE region" evidence="14">
    <location>
        <begin position="152"/>
        <end position="235"/>
    </location>
</feature>
<keyword evidence="11" id="KW-0902">Two-component regulatory system</keyword>
<keyword evidence="8" id="KW-0418">Kinase</keyword>
<evidence type="ECO:0000259" key="14">
    <source>
        <dbReference type="SMART" id="SM00911"/>
    </source>
</evidence>
<dbReference type="GO" id="GO:0000160">
    <property type="term" value="P:phosphorelay signal transduction system"/>
    <property type="evidence" value="ECO:0007669"/>
    <property type="project" value="UniProtKB-KW"/>
</dbReference>
<dbReference type="InterPro" id="IPR025201">
    <property type="entry name" value="KdpD_TM"/>
</dbReference>
<dbReference type="RefSeq" id="WP_127187996.1">
    <property type="nucleotide sequence ID" value="NZ_RZNJ01000002.1"/>
</dbReference>
<dbReference type="PANTHER" id="PTHR41523:SF8">
    <property type="entry name" value="ETHYLENE RESPONSE SENSOR PROTEIN"/>
    <property type="match status" value="1"/>
</dbReference>
<protein>
    <recommendedName>
        <fullName evidence="3">histidine kinase</fullName>
        <ecNumber evidence="3">2.7.13.3</ecNumber>
    </recommendedName>
</protein>
<feature type="transmembrane region" description="Helical" evidence="13">
    <location>
        <begin position="105"/>
        <end position="126"/>
    </location>
</feature>
<comment type="subcellular location">
    <subcellularLocation>
        <location evidence="2">Membrane</location>
        <topology evidence="2">Multi-pass membrane protein</topology>
    </subcellularLocation>
</comment>
<keyword evidence="16" id="KW-1185">Reference proteome</keyword>
<gene>
    <name evidence="15" type="ORF">EMQ25_07915</name>
</gene>
<proteinExistence type="predicted"/>
<dbReference type="PANTHER" id="PTHR41523">
    <property type="entry name" value="TWO-COMPONENT SYSTEM SENSOR PROTEIN"/>
    <property type="match status" value="1"/>
</dbReference>